<proteinExistence type="predicted"/>
<gene>
    <name evidence="2" type="ORF">NEMBOFW57_001409</name>
</gene>
<dbReference type="EMBL" id="JAHCVI010000001">
    <property type="protein sequence ID" value="KAG7291391.1"/>
    <property type="molecule type" value="Genomic_DNA"/>
</dbReference>
<organism evidence="2 3">
    <name type="scientific">Staphylotrichum longicolle</name>
    <dbReference type="NCBI Taxonomy" id="669026"/>
    <lineage>
        <taxon>Eukaryota</taxon>
        <taxon>Fungi</taxon>
        <taxon>Dikarya</taxon>
        <taxon>Ascomycota</taxon>
        <taxon>Pezizomycotina</taxon>
        <taxon>Sordariomycetes</taxon>
        <taxon>Sordariomycetidae</taxon>
        <taxon>Sordariales</taxon>
        <taxon>Chaetomiaceae</taxon>
        <taxon>Staphylotrichum</taxon>
    </lineage>
</organism>
<feature type="compositionally biased region" description="Low complexity" evidence="1">
    <location>
        <begin position="66"/>
        <end position="84"/>
    </location>
</feature>
<accession>A0AAD4I1N8</accession>
<feature type="region of interest" description="Disordered" evidence="1">
    <location>
        <begin position="1"/>
        <end position="105"/>
    </location>
</feature>
<evidence type="ECO:0000256" key="1">
    <source>
        <dbReference type="SAM" id="MobiDB-lite"/>
    </source>
</evidence>
<dbReference type="AlphaFoldDB" id="A0AAD4I1N8"/>
<keyword evidence="3" id="KW-1185">Reference proteome</keyword>
<feature type="compositionally biased region" description="Low complexity" evidence="1">
    <location>
        <begin position="10"/>
        <end position="20"/>
    </location>
</feature>
<sequence>MGLFSRHADPATQPAPQRQPAYEEPPKKHGLFSRHAEPAHQPVQPAYEEPPRKHGLFGSRHQSPGRAPSAATRSTRSSSLSSSPDRTGRRSGGLLHRNRDEMDPSIIEARERVMGAEHAEREADRALMAARASTREAREHVRRLELEAKEDARLAKIKQHHAKEVSKRGKQLGRHDY</sequence>
<dbReference type="Proteomes" id="UP001197093">
    <property type="component" value="Unassembled WGS sequence"/>
</dbReference>
<evidence type="ECO:0000313" key="3">
    <source>
        <dbReference type="Proteomes" id="UP001197093"/>
    </source>
</evidence>
<protein>
    <submittedName>
        <fullName evidence="2">Uncharacterized protein</fullName>
    </submittedName>
</protein>
<feature type="compositionally biased region" description="Basic and acidic residues" evidence="1">
    <location>
        <begin position="162"/>
        <end position="177"/>
    </location>
</feature>
<comment type="caution">
    <text evidence="2">The sequence shown here is derived from an EMBL/GenBank/DDBJ whole genome shotgun (WGS) entry which is preliminary data.</text>
</comment>
<reference evidence="2" key="1">
    <citation type="submission" date="2023-02" db="EMBL/GenBank/DDBJ databases">
        <authorList>
            <person name="Palmer J.M."/>
        </authorList>
    </citation>
    <scope>NUCLEOTIDE SEQUENCE</scope>
    <source>
        <strain evidence="2">FW57</strain>
    </source>
</reference>
<feature type="region of interest" description="Disordered" evidence="1">
    <location>
        <begin position="158"/>
        <end position="177"/>
    </location>
</feature>
<evidence type="ECO:0000313" key="2">
    <source>
        <dbReference type="EMBL" id="KAG7291391.1"/>
    </source>
</evidence>
<name>A0AAD4I1N8_9PEZI</name>